<proteinExistence type="predicted"/>
<dbReference type="PROSITE" id="PS50888">
    <property type="entry name" value="BHLH"/>
    <property type="match status" value="1"/>
</dbReference>
<feature type="region of interest" description="Disordered" evidence="6">
    <location>
        <begin position="258"/>
        <end position="325"/>
    </location>
</feature>
<feature type="region of interest" description="Disordered" evidence="6">
    <location>
        <begin position="159"/>
        <end position="182"/>
    </location>
</feature>
<keyword evidence="3" id="KW-0010">Activator</keyword>
<evidence type="ECO:0000256" key="1">
    <source>
        <dbReference type="ARBA" id="ARBA00023015"/>
    </source>
</evidence>
<dbReference type="InterPro" id="IPR011598">
    <property type="entry name" value="bHLH_dom"/>
</dbReference>
<name>A0ABR3QB25_9TREE</name>
<feature type="domain" description="BHLH" evidence="7">
    <location>
        <begin position="42"/>
        <end position="94"/>
    </location>
</feature>
<feature type="compositionally biased region" description="Polar residues" evidence="6">
    <location>
        <begin position="279"/>
        <end position="289"/>
    </location>
</feature>
<evidence type="ECO:0000256" key="3">
    <source>
        <dbReference type="ARBA" id="ARBA00023159"/>
    </source>
</evidence>
<dbReference type="SMART" id="SM00353">
    <property type="entry name" value="HLH"/>
    <property type="match status" value="1"/>
</dbReference>
<dbReference type="Proteomes" id="UP001565368">
    <property type="component" value="Unassembled WGS sequence"/>
</dbReference>
<evidence type="ECO:0000256" key="6">
    <source>
        <dbReference type="SAM" id="MobiDB-lite"/>
    </source>
</evidence>
<evidence type="ECO:0000256" key="5">
    <source>
        <dbReference type="ARBA" id="ARBA00023242"/>
    </source>
</evidence>
<feature type="compositionally biased region" description="Low complexity" evidence="6">
    <location>
        <begin position="16"/>
        <end position="30"/>
    </location>
</feature>
<organism evidence="8 9">
    <name type="scientific">Vanrija albida</name>
    <dbReference type="NCBI Taxonomy" id="181172"/>
    <lineage>
        <taxon>Eukaryota</taxon>
        <taxon>Fungi</taxon>
        <taxon>Dikarya</taxon>
        <taxon>Basidiomycota</taxon>
        <taxon>Agaricomycotina</taxon>
        <taxon>Tremellomycetes</taxon>
        <taxon>Trichosporonales</taxon>
        <taxon>Trichosporonaceae</taxon>
        <taxon>Vanrija</taxon>
    </lineage>
</organism>
<feature type="compositionally biased region" description="Low complexity" evidence="6">
    <location>
        <begin position="290"/>
        <end position="314"/>
    </location>
</feature>
<evidence type="ECO:0000259" key="7">
    <source>
        <dbReference type="PROSITE" id="PS50888"/>
    </source>
</evidence>
<dbReference type="SUPFAM" id="SSF47459">
    <property type="entry name" value="HLH, helix-loop-helix DNA-binding domain"/>
    <property type="match status" value="1"/>
</dbReference>
<evidence type="ECO:0000256" key="4">
    <source>
        <dbReference type="ARBA" id="ARBA00023163"/>
    </source>
</evidence>
<evidence type="ECO:0000256" key="2">
    <source>
        <dbReference type="ARBA" id="ARBA00023125"/>
    </source>
</evidence>
<dbReference type="PANTHER" id="PTHR10328">
    <property type="entry name" value="PROTEIN MAX MYC-ASSOCIATED FACTOR X"/>
    <property type="match status" value="1"/>
</dbReference>
<keyword evidence="2" id="KW-0238">DNA-binding</keyword>
<accession>A0ABR3QB25</accession>
<dbReference type="RefSeq" id="XP_069211859.1">
    <property type="nucleotide sequence ID" value="XM_069351473.1"/>
</dbReference>
<keyword evidence="5" id="KW-0539">Nucleus</keyword>
<sequence length="462" mass="49899">MALTQQTSPGAEQATGPIALAGAPRPAGAPKPKPRKRVNTAEKRHQHNAIERQRRETLNGKFLVLARLLPSLAACRRPSKSAIVNGSITHLGHQRSQRLLASKLIRQLAAERDELFKEVNEWRQANGFQPKHGPSSSWNDEMEEVCQVEKETFGNFATVGGDGGDDQQDDEDELMNPGGDNNSSLNEAMDLQRAALVAGSLGTGLLTPRPSTDLGSMPNQHLFGGISVKSEPVSWPANYSLPPSAVQSFNAFMTSDSIDASSTGSPVGSHRSAILTPPSIENANMYTHTPSPRSSGSAPEESSSAPAQSTPAEARAGLHRQHSMPAHWSPQQLAFLQQQVHQQSLHRQQQQQHAALAALATQQPHGDVNNIFLAGSSQASSPSANQQNGLAQLMATMFPQQREGGVNSEQVEHWRKLAFGGMVQQQQQQQQHADGIDALKHNVAQHNLNINFNWNDQAVGAV</sequence>
<dbReference type="Pfam" id="PF00010">
    <property type="entry name" value="HLH"/>
    <property type="match status" value="1"/>
</dbReference>
<reference evidence="8 9" key="1">
    <citation type="submission" date="2023-08" db="EMBL/GenBank/DDBJ databases">
        <title>Annotated Genome Sequence of Vanrija albida AlHP1.</title>
        <authorList>
            <person name="Herzog R."/>
        </authorList>
    </citation>
    <scope>NUCLEOTIDE SEQUENCE [LARGE SCALE GENOMIC DNA]</scope>
    <source>
        <strain evidence="8 9">AlHP1</strain>
    </source>
</reference>
<dbReference type="EMBL" id="JBBXJM010000002">
    <property type="protein sequence ID" value="KAL1411915.1"/>
    <property type="molecule type" value="Genomic_DNA"/>
</dbReference>
<dbReference type="InterPro" id="IPR036638">
    <property type="entry name" value="HLH_DNA-bd_sf"/>
</dbReference>
<comment type="caution">
    <text evidence="8">The sequence shown here is derived from an EMBL/GenBank/DDBJ whole genome shotgun (WGS) entry which is preliminary data.</text>
</comment>
<feature type="compositionally biased region" description="Basic and acidic residues" evidence="6">
    <location>
        <begin position="39"/>
        <end position="50"/>
    </location>
</feature>
<keyword evidence="4" id="KW-0804">Transcription</keyword>
<dbReference type="CDD" id="cd00083">
    <property type="entry name" value="bHLH_SF"/>
    <property type="match status" value="1"/>
</dbReference>
<evidence type="ECO:0000313" key="8">
    <source>
        <dbReference type="EMBL" id="KAL1411915.1"/>
    </source>
</evidence>
<dbReference type="Gene3D" id="4.10.280.10">
    <property type="entry name" value="Helix-loop-helix DNA-binding domain"/>
    <property type="match status" value="1"/>
</dbReference>
<keyword evidence="1" id="KW-0805">Transcription regulation</keyword>
<feature type="compositionally biased region" description="Acidic residues" evidence="6">
    <location>
        <begin position="163"/>
        <end position="174"/>
    </location>
</feature>
<dbReference type="GeneID" id="95983944"/>
<gene>
    <name evidence="8" type="ORF">Q8F55_002901</name>
</gene>
<evidence type="ECO:0000313" key="9">
    <source>
        <dbReference type="Proteomes" id="UP001565368"/>
    </source>
</evidence>
<feature type="compositionally biased region" description="Polar residues" evidence="6">
    <location>
        <begin position="1"/>
        <end position="10"/>
    </location>
</feature>
<dbReference type="PANTHER" id="PTHR10328:SF3">
    <property type="entry name" value="PROTEIN MAX"/>
    <property type="match status" value="1"/>
</dbReference>
<protein>
    <recommendedName>
        <fullName evidence="7">BHLH domain-containing protein</fullName>
    </recommendedName>
</protein>
<feature type="region of interest" description="Disordered" evidence="6">
    <location>
        <begin position="1"/>
        <end position="50"/>
    </location>
</feature>
<keyword evidence="9" id="KW-1185">Reference proteome</keyword>